<name>A0A4Q6IB21_9RICK</name>
<dbReference type="EMBL" id="QOHL01000018">
    <property type="protein sequence ID" value="RZB12498.1"/>
    <property type="molecule type" value="Genomic_DNA"/>
</dbReference>
<keyword evidence="2" id="KW-1185">Reference proteome</keyword>
<proteinExistence type="predicted"/>
<dbReference type="Proteomes" id="UP000293377">
    <property type="component" value="Unassembled WGS sequence"/>
</dbReference>
<evidence type="ECO:0000313" key="2">
    <source>
        <dbReference type="Proteomes" id="UP000293377"/>
    </source>
</evidence>
<reference evidence="1 2" key="1">
    <citation type="submission" date="2018-06" db="EMBL/GenBank/DDBJ databases">
        <title>Complete Genome Sequence of Ehrlichia minasensis Isolated From Cattle.</title>
        <authorList>
            <person name="Aguiar D.M."/>
            <person name="Araujo J.P.A.Jr."/>
            <person name="Nakazato L."/>
            <person name="Bard E."/>
            <person name="Cabezas-Cruz A."/>
        </authorList>
    </citation>
    <scope>NUCLEOTIDE SEQUENCE [LARGE SCALE GENOMIC DNA]</scope>
    <source>
        <strain evidence="1 2">B11</strain>
    </source>
</reference>
<organism evidence="1 2">
    <name type="scientific">Ehrlichia minasensis</name>
    <dbReference type="NCBI Taxonomy" id="1242993"/>
    <lineage>
        <taxon>Bacteria</taxon>
        <taxon>Pseudomonadati</taxon>
        <taxon>Pseudomonadota</taxon>
        <taxon>Alphaproteobacteria</taxon>
        <taxon>Rickettsiales</taxon>
        <taxon>Anaplasmataceae</taxon>
        <taxon>Ehrlichia</taxon>
    </lineage>
</organism>
<gene>
    <name evidence="1" type="ORF">DRF75_03805</name>
</gene>
<comment type="caution">
    <text evidence="1">The sequence shown here is derived from an EMBL/GenBank/DDBJ whole genome shotgun (WGS) entry which is preliminary data.</text>
</comment>
<sequence>MKIQNTIFILLALQVACSPIYDNKVAYKDPESESGKACVVKCAYIRNDCYRQCQINATNCQLTEKIINVQERSKPFISIVNNNAGKDKEDNPAENPCESKNLACKKSCANNAACKTQCDMSMDMCNTQRNLDRPESFDEFFSNRRKNSATVKEPQPISLCKVDECERLCRSDYNLCFSSCGGQVITYKQCVAFCNKK</sequence>
<dbReference type="RefSeq" id="WP_129992673.1">
    <property type="nucleotide sequence ID" value="NZ_QOHL01000018.1"/>
</dbReference>
<evidence type="ECO:0000313" key="1">
    <source>
        <dbReference type="EMBL" id="RZB12498.1"/>
    </source>
</evidence>
<protein>
    <submittedName>
        <fullName evidence="1">Uncharacterized protein</fullName>
    </submittedName>
</protein>
<dbReference type="AlphaFoldDB" id="A0A4Q6IB21"/>
<accession>A0A4Q6IB21</accession>